<accession>M7NNK9</accession>
<evidence type="ECO:0008006" key="4">
    <source>
        <dbReference type="Google" id="ProtNLM"/>
    </source>
</evidence>
<evidence type="ECO:0000313" key="2">
    <source>
        <dbReference type="EMBL" id="EMR00139.1"/>
    </source>
</evidence>
<reference evidence="2 3" key="1">
    <citation type="journal article" date="2013" name="Genome Announc.">
        <title>Draft Genome Sequence of Arthrobacter gangotriensis Strain Lz1yT, Isolated from a Penguin Rookery Soil Sample Collected in Antarctica, near the Indian Station Dakshin Gangotri.</title>
        <authorList>
            <person name="Shivaji S."/>
            <person name="Ara S."/>
            <person name="Bandi S."/>
            <person name="Singh A."/>
            <person name="Kumar Pinnaka A."/>
        </authorList>
    </citation>
    <scope>NUCLEOTIDE SEQUENCE [LARGE SCALE GENOMIC DNA]</scope>
    <source>
        <strain evidence="2 3">Lz1y</strain>
    </source>
</reference>
<dbReference type="Proteomes" id="UP000012015">
    <property type="component" value="Unassembled WGS sequence"/>
</dbReference>
<evidence type="ECO:0000256" key="1">
    <source>
        <dbReference type="SAM" id="Phobius"/>
    </source>
</evidence>
<dbReference type="eggNOG" id="ENOG50347AY">
    <property type="taxonomic scope" value="Bacteria"/>
</dbReference>
<evidence type="ECO:0000313" key="3">
    <source>
        <dbReference type="Proteomes" id="UP000012015"/>
    </source>
</evidence>
<feature type="transmembrane region" description="Helical" evidence="1">
    <location>
        <begin position="29"/>
        <end position="47"/>
    </location>
</feature>
<keyword evidence="1" id="KW-0472">Membrane</keyword>
<feature type="transmembrane region" description="Helical" evidence="1">
    <location>
        <begin position="53"/>
        <end position="75"/>
    </location>
</feature>
<gene>
    <name evidence="2" type="ORF">ADIAG_00146</name>
</gene>
<name>M7NNK9_9MICC</name>
<feature type="transmembrane region" description="Helical" evidence="1">
    <location>
        <begin position="120"/>
        <end position="142"/>
    </location>
</feature>
<sequence length="156" mass="16612">MSRPSGNRGLGSGAVQNFFTIALRSSWRWLAMLMLLVSAAAHLPVVGPGLTDAVYVGVLFIMLILADFVLIVRLWIHDSPAIWVLMATITGLALLAYVLSRTVGLPQSSDYIGDWVSLPGLASIASEAVGCIVAFLVLVRLFSNAHRPGQVGPAAR</sequence>
<feature type="transmembrane region" description="Helical" evidence="1">
    <location>
        <begin position="82"/>
        <end position="100"/>
    </location>
</feature>
<protein>
    <recommendedName>
        <fullName evidence="4">Integral membrane protein</fullName>
    </recommendedName>
</protein>
<organism evidence="2 3">
    <name type="scientific">Paeniglutamicibacter gangotriensis Lz1y</name>
    <dbReference type="NCBI Taxonomy" id="1276920"/>
    <lineage>
        <taxon>Bacteria</taxon>
        <taxon>Bacillati</taxon>
        <taxon>Actinomycetota</taxon>
        <taxon>Actinomycetes</taxon>
        <taxon>Micrococcales</taxon>
        <taxon>Micrococcaceae</taxon>
        <taxon>Paeniglutamicibacter</taxon>
    </lineage>
</organism>
<dbReference type="AlphaFoldDB" id="M7NNK9"/>
<keyword evidence="1" id="KW-0812">Transmembrane</keyword>
<comment type="caution">
    <text evidence="2">The sequence shown here is derived from an EMBL/GenBank/DDBJ whole genome shotgun (WGS) entry which is preliminary data.</text>
</comment>
<dbReference type="EMBL" id="AOCK01000001">
    <property type="protein sequence ID" value="EMR00139.1"/>
    <property type="molecule type" value="Genomic_DNA"/>
</dbReference>
<keyword evidence="3" id="KW-1185">Reference proteome</keyword>
<proteinExistence type="predicted"/>
<keyword evidence="1" id="KW-1133">Transmembrane helix</keyword>